<accession>A0A645D225</accession>
<dbReference type="AlphaFoldDB" id="A0A645D225"/>
<organism evidence="2">
    <name type="scientific">bioreactor metagenome</name>
    <dbReference type="NCBI Taxonomy" id="1076179"/>
    <lineage>
        <taxon>unclassified sequences</taxon>
        <taxon>metagenomes</taxon>
        <taxon>ecological metagenomes</taxon>
    </lineage>
</organism>
<reference evidence="2" key="1">
    <citation type="submission" date="2019-08" db="EMBL/GenBank/DDBJ databases">
        <authorList>
            <person name="Kucharzyk K."/>
            <person name="Murdoch R.W."/>
            <person name="Higgins S."/>
            <person name="Loffler F."/>
        </authorList>
    </citation>
    <scope>NUCLEOTIDE SEQUENCE</scope>
</reference>
<comment type="caution">
    <text evidence="2">The sequence shown here is derived from an EMBL/GenBank/DDBJ whole genome shotgun (WGS) entry which is preliminary data.</text>
</comment>
<dbReference type="EMBL" id="VSSQ01032099">
    <property type="protein sequence ID" value="MPM83259.1"/>
    <property type="molecule type" value="Genomic_DNA"/>
</dbReference>
<dbReference type="GO" id="GO:0016301">
    <property type="term" value="F:kinase activity"/>
    <property type="evidence" value="ECO:0007669"/>
    <property type="project" value="UniProtKB-KW"/>
</dbReference>
<dbReference type="InterPro" id="IPR036876">
    <property type="entry name" value="UVR_dom_sf"/>
</dbReference>
<dbReference type="InterPro" id="IPR025542">
    <property type="entry name" value="YacH"/>
</dbReference>
<dbReference type="GO" id="GO:0050897">
    <property type="term" value="F:cobalt ion binding"/>
    <property type="evidence" value="ECO:0007669"/>
    <property type="project" value="TreeGrafter"/>
</dbReference>
<dbReference type="Gene3D" id="4.10.860.10">
    <property type="entry name" value="UVR domain"/>
    <property type="match status" value="1"/>
</dbReference>
<dbReference type="GO" id="GO:0046870">
    <property type="term" value="F:cadmium ion binding"/>
    <property type="evidence" value="ECO:0007669"/>
    <property type="project" value="TreeGrafter"/>
</dbReference>
<dbReference type="PIRSF" id="PIRSF015034">
    <property type="entry name" value="YacH"/>
    <property type="match status" value="1"/>
</dbReference>
<name>A0A645D225_9ZZZZ</name>
<dbReference type="GO" id="GO:1990169">
    <property type="term" value="P:stress response to copper ion"/>
    <property type="evidence" value="ECO:0007669"/>
    <property type="project" value="TreeGrafter"/>
</dbReference>
<proteinExistence type="predicted"/>
<sequence>MLCQECQKNQANIHFTKMVNGQKTETHLCEVCAAKHGPFNISIGLPLPFSIHNLLSGLMQEEDSAAVESNVASQSLTCPQCGMSYSQFRRQGRFGCPTCYETFDTKLEPLMNRIHGSAHHDGKVPLRGGKGLEHRRRLEDLKGKLLQAVAKEAFEEAAKLRDEIKRLSTEQGEGTTC</sequence>
<feature type="domain" description="UVR" evidence="1">
    <location>
        <begin position="135"/>
        <end position="170"/>
    </location>
</feature>
<dbReference type="GO" id="GO:0008270">
    <property type="term" value="F:zinc ion binding"/>
    <property type="evidence" value="ECO:0007669"/>
    <property type="project" value="TreeGrafter"/>
</dbReference>
<dbReference type="PANTHER" id="PTHR38430">
    <property type="entry name" value="PROTEIN-ARGININE KINASE ACTIVATOR PROTEIN"/>
    <property type="match status" value="1"/>
</dbReference>
<dbReference type="SUPFAM" id="SSF46600">
    <property type="entry name" value="C-terminal UvrC-binding domain of UvrB"/>
    <property type="match status" value="1"/>
</dbReference>
<dbReference type="PANTHER" id="PTHR38430:SF1">
    <property type="entry name" value="PROTEIN-ARGININE KINASE ACTIVATOR PROTEIN"/>
    <property type="match status" value="1"/>
</dbReference>
<keyword evidence="2" id="KW-0808">Transferase</keyword>
<evidence type="ECO:0000313" key="2">
    <source>
        <dbReference type="EMBL" id="MPM83259.1"/>
    </source>
</evidence>
<dbReference type="GO" id="GO:1990170">
    <property type="term" value="P:stress response to cadmium ion"/>
    <property type="evidence" value="ECO:0007669"/>
    <property type="project" value="TreeGrafter"/>
</dbReference>
<evidence type="ECO:0000259" key="1">
    <source>
        <dbReference type="PROSITE" id="PS50151"/>
    </source>
</evidence>
<dbReference type="Pfam" id="PF02151">
    <property type="entry name" value="UVR"/>
    <property type="match status" value="1"/>
</dbReference>
<keyword evidence="2" id="KW-0418">Kinase</keyword>
<dbReference type="GO" id="GO:0005507">
    <property type="term" value="F:copper ion binding"/>
    <property type="evidence" value="ECO:0007669"/>
    <property type="project" value="TreeGrafter"/>
</dbReference>
<dbReference type="InterPro" id="IPR001943">
    <property type="entry name" value="UVR_dom"/>
</dbReference>
<gene>
    <name evidence="2" type="primary">mcsA_9</name>
    <name evidence="2" type="ORF">SDC9_130322</name>
</gene>
<protein>
    <submittedName>
        <fullName evidence="2">Protein-arginine kinase activator protein</fullName>
    </submittedName>
</protein>
<dbReference type="PROSITE" id="PS50151">
    <property type="entry name" value="UVR"/>
    <property type="match status" value="1"/>
</dbReference>